<dbReference type="AlphaFoldDB" id="A0A7J6D463"/>
<gene>
    <name evidence="1" type="ORF">G5714_004236</name>
</gene>
<proteinExistence type="predicted"/>
<dbReference type="EMBL" id="JAAMOB010000004">
    <property type="protein sequence ID" value="KAF4114013.1"/>
    <property type="molecule type" value="Genomic_DNA"/>
</dbReference>
<dbReference type="Proteomes" id="UP000579812">
    <property type="component" value="Unassembled WGS sequence"/>
</dbReference>
<sequence>MDVKPGPVNDMVILSARPKERKLVEGIRSSLYKGVSSPLPELSTLRVDEVYCDLPSEAAPLITTMNN</sequence>
<organism evidence="1 2">
    <name type="scientific">Onychostoma macrolepis</name>
    <dbReference type="NCBI Taxonomy" id="369639"/>
    <lineage>
        <taxon>Eukaryota</taxon>
        <taxon>Metazoa</taxon>
        <taxon>Chordata</taxon>
        <taxon>Craniata</taxon>
        <taxon>Vertebrata</taxon>
        <taxon>Euteleostomi</taxon>
        <taxon>Actinopterygii</taxon>
        <taxon>Neopterygii</taxon>
        <taxon>Teleostei</taxon>
        <taxon>Ostariophysi</taxon>
        <taxon>Cypriniformes</taxon>
        <taxon>Cyprinidae</taxon>
        <taxon>Acrossocheilinae</taxon>
        <taxon>Onychostoma</taxon>
    </lineage>
</organism>
<evidence type="ECO:0000313" key="1">
    <source>
        <dbReference type="EMBL" id="KAF4114013.1"/>
    </source>
</evidence>
<accession>A0A7J6D463</accession>
<protein>
    <submittedName>
        <fullName evidence="1">Uncharacterized protein</fullName>
    </submittedName>
</protein>
<comment type="caution">
    <text evidence="1">The sequence shown here is derived from an EMBL/GenBank/DDBJ whole genome shotgun (WGS) entry which is preliminary data.</text>
</comment>
<keyword evidence="2" id="KW-1185">Reference proteome</keyword>
<name>A0A7J6D463_9TELE</name>
<reference evidence="1 2" key="1">
    <citation type="submission" date="2020-04" db="EMBL/GenBank/DDBJ databases">
        <title>Chromosome-level genome assembly of a cyprinid fish Onychostoma macrolepis by integration of Nanopore Sequencing, Bionano and Hi-C technology.</title>
        <authorList>
            <person name="Wang D."/>
        </authorList>
    </citation>
    <scope>NUCLEOTIDE SEQUENCE [LARGE SCALE GENOMIC DNA]</scope>
    <source>
        <strain evidence="1">SWU-2019</strain>
        <tissue evidence="1">Muscle</tissue>
    </source>
</reference>
<evidence type="ECO:0000313" key="2">
    <source>
        <dbReference type="Proteomes" id="UP000579812"/>
    </source>
</evidence>